<comment type="pathway">
    <text evidence="3 10">Glycan biosynthesis; glycogen biosynthesis.</text>
</comment>
<comment type="catalytic activity">
    <reaction evidence="1 10">
        <text>Transfers a segment of a (1-&gt;4)-alpha-D-glucan chain to a primary hydroxy group in a similar glucan chain.</text>
        <dbReference type="EC" id="2.4.1.18"/>
    </reaction>
</comment>
<dbReference type="InterPro" id="IPR017853">
    <property type="entry name" value="GH"/>
</dbReference>
<evidence type="ECO:0000256" key="2">
    <source>
        <dbReference type="ARBA" id="ARBA00002953"/>
    </source>
</evidence>
<dbReference type="PANTHER" id="PTHR43651:SF3">
    <property type="entry name" value="1,4-ALPHA-GLUCAN-BRANCHING ENZYME"/>
    <property type="match status" value="1"/>
</dbReference>
<dbReference type="UniPathway" id="UPA00164"/>
<evidence type="ECO:0000256" key="1">
    <source>
        <dbReference type="ARBA" id="ARBA00000826"/>
    </source>
</evidence>
<dbReference type="PIRSF" id="PIRSF000463">
    <property type="entry name" value="GlgB"/>
    <property type="match status" value="1"/>
</dbReference>
<dbReference type="EC" id="2.4.1.18" evidence="10"/>
<dbReference type="HAMAP" id="MF_00685">
    <property type="entry name" value="GlgB"/>
    <property type="match status" value="1"/>
</dbReference>
<dbReference type="Pfam" id="PF02922">
    <property type="entry name" value="CBM_48"/>
    <property type="match status" value="1"/>
</dbReference>
<evidence type="ECO:0000256" key="9">
    <source>
        <dbReference type="ARBA" id="ARBA00023277"/>
    </source>
</evidence>
<dbReference type="FunFam" id="2.60.40.10:FF:000169">
    <property type="entry name" value="1,4-alpha-glucan branching enzyme GlgB"/>
    <property type="match status" value="1"/>
</dbReference>
<dbReference type="RefSeq" id="WP_101519706.1">
    <property type="nucleotide sequence ID" value="NZ_PKLZ01000001.1"/>
</dbReference>
<keyword evidence="5 10" id="KW-0321">Glycogen metabolism</keyword>
<dbReference type="FunFam" id="2.60.40.1180:FF:000002">
    <property type="entry name" value="1,4-alpha-glucan branching enzyme GlgB"/>
    <property type="match status" value="1"/>
</dbReference>
<accession>A0A2N5Y6S8</accession>
<dbReference type="PANTHER" id="PTHR43651">
    <property type="entry name" value="1,4-ALPHA-GLUCAN-BRANCHING ENZYME"/>
    <property type="match status" value="1"/>
</dbReference>
<proteinExistence type="inferred from homology"/>
<dbReference type="Gene3D" id="2.60.40.1180">
    <property type="entry name" value="Golgi alpha-mannosidase II"/>
    <property type="match status" value="1"/>
</dbReference>
<dbReference type="Pfam" id="PF02806">
    <property type="entry name" value="Alpha-amylase_C"/>
    <property type="match status" value="1"/>
</dbReference>
<evidence type="ECO:0000256" key="7">
    <source>
        <dbReference type="ARBA" id="ARBA00022679"/>
    </source>
</evidence>
<dbReference type="Pfam" id="PF22019">
    <property type="entry name" value="GlgB_N"/>
    <property type="match status" value="1"/>
</dbReference>
<dbReference type="AlphaFoldDB" id="A0A2N5Y6S8"/>
<dbReference type="GO" id="GO:0005978">
    <property type="term" value="P:glycogen biosynthetic process"/>
    <property type="evidence" value="ECO:0007669"/>
    <property type="project" value="UniProtKB-UniRule"/>
</dbReference>
<dbReference type="SMART" id="SM00642">
    <property type="entry name" value="Aamy"/>
    <property type="match status" value="1"/>
</dbReference>
<comment type="function">
    <text evidence="2 10">Catalyzes the formation of the alpha-1,6-glucosidic linkages in glycogen by scission of a 1,4-alpha-linked oligosaccharide from growing alpha-1,4-glucan chains and the subsequent attachment of the oligosaccharide to the alpha-1,6 position.</text>
</comment>
<keyword evidence="7 10" id="KW-0808">Transferase</keyword>
<gene>
    <name evidence="10" type="primary">glgB</name>
    <name evidence="13" type="ORF">CWI75_01595</name>
</gene>
<comment type="similarity">
    <text evidence="4 10">Belongs to the glycosyl hydrolase 13 family. GlgB subfamily.</text>
</comment>
<dbReference type="InterPro" id="IPR013783">
    <property type="entry name" value="Ig-like_fold"/>
</dbReference>
<evidence type="ECO:0000259" key="12">
    <source>
        <dbReference type="SMART" id="SM00642"/>
    </source>
</evidence>
<dbReference type="SUPFAM" id="SSF51445">
    <property type="entry name" value="(Trans)glycosidases"/>
    <property type="match status" value="1"/>
</dbReference>
<dbReference type="GO" id="GO:0003844">
    <property type="term" value="F:1,4-alpha-glucan branching enzyme activity"/>
    <property type="evidence" value="ECO:0007669"/>
    <property type="project" value="UniProtKB-UniRule"/>
</dbReference>
<evidence type="ECO:0000256" key="10">
    <source>
        <dbReference type="HAMAP-Rule" id="MF_00685"/>
    </source>
</evidence>
<dbReference type="Proteomes" id="UP000234845">
    <property type="component" value="Unassembled WGS sequence"/>
</dbReference>
<evidence type="ECO:0000313" key="14">
    <source>
        <dbReference type="Proteomes" id="UP000234845"/>
    </source>
</evidence>
<dbReference type="InterPro" id="IPR014756">
    <property type="entry name" value="Ig_E-set"/>
</dbReference>
<dbReference type="InterPro" id="IPR044143">
    <property type="entry name" value="GlgB_N_E_set_prok"/>
</dbReference>
<dbReference type="InterPro" id="IPR006047">
    <property type="entry name" value="GH13_cat_dom"/>
</dbReference>
<dbReference type="SUPFAM" id="SSF51011">
    <property type="entry name" value="Glycosyl hydrolase domain"/>
    <property type="match status" value="1"/>
</dbReference>
<dbReference type="NCBIfam" id="TIGR01515">
    <property type="entry name" value="branching_enzym"/>
    <property type="match status" value="1"/>
</dbReference>
<evidence type="ECO:0000256" key="3">
    <source>
        <dbReference type="ARBA" id="ARBA00004964"/>
    </source>
</evidence>
<dbReference type="NCBIfam" id="NF008967">
    <property type="entry name" value="PRK12313.1"/>
    <property type="match status" value="1"/>
</dbReference>
<dbReference type="InterPro" id="IPR013780">
    <property type="entry name" value="Glyco_hydro_b"/>
</dbReference>
<dbReference type="CDD" id="cd11322">
    <property type="entry name" value="AmyAc_Glg_BE"/>
    <property type="match status" value="1"/>
</dbReference>
<dbReference type="FunFam" id="3.20.20.80:FF:000003">
    <property type="entry name" value="1,4-alpha-glucan branching enzyme GlgB"/>
    <property type="match status" value="1"/>
</dbReference>
<keyword evidence="14" id="KW-1185">Reference proteome</keyword>
<name>A0A2N5Y6S8_9GAMM</name>
<keyword evidence="6 10" id="KW-0328">Glycosyltransferase</keyword>
<dbReference type="SUPFAM" id="SSF81296">
    <property type="entry name" value="E set domains"/>
    <property type="match status" value="2"/>
</dbReference>
<dbReference type="EMBL" id="PKLZ01000001">
    <property type="protein sequence ID" value="PLW84069.1"/>
    <property type="molecule type" value="Genomic_DNA"/>
</dbReference>
<feature type="domain" description="Glycosyl hydrolase family 13 catalytic" evidence="12">
    <location>
        <begin position="260"/>
        <end position="612"/>
    </location>
</feature>
<dbReference type="InterPro" id="IPR004193">
    <property type="entry name" value="Glyco_hydro_13_N"/>
</dbReference>
<dbReference type="CDD" id="cd02855">
    <property type="entry name" value="E_set_GBE_prok_N"/>
    <property type="match status" value="1"/>
</dbReference>
<dbReference type="NCBIfam" id="NF003811">
    <property type="entry name" value="PRK05402.1"/>
    <property type="match status" value="1"/>
</dbReference>
<keyword evidence="9 10" id="KW-0119">Carbohydrate metabolism</keyword>
<evidence type="ECO:0000313" key="13">
    <source>
        <dbReference type="EMBL" id="PLW84069.1"/>
    </source>
</evidence>
<feature type="active site" description="Proton donor" evidence="10 11">
    <location>
        <position position="471"/>
    </location>
</feature>
<sequence length="751" mass="85590">MKVNDTRYQPTLHQGEIEALVTGRHANCFAVLGLHNQQAGAGLVARALLPWAQSVALVSREDNRKITRLQRVHAEGLFEASIPSRQHHFDYYWLVTTATGDVMVEDPYSFPPAVSDHDFYYFCEGTEEFAYRHLGAHPRVLEGIEGVLFTVWAPAALRVSVVADFNGWDGRQHVLRKHPASGVWEIFIPAVTDQTLYKYEILAANGAVLPLKADPYARSMQHPPETASRVLLHEGSYCWSDDDWMAAREAQHQHPVSIYEVHAGSWRRRSENNRYLSYTELADELIPYVVEQGFTHIQLMPVSEYPFDGSWGYQPVGLFAPTIRFGTPDEFRAFIDRCHQHQIGVLLDWVPGHFPNDPHGLGRFDGSALYEHEDPRKGLHPDWDTLIYNYGRSEVVSFLLSNAIYWLEEYHIDGLRVDAVASMLYLDYSRQPGAWLPNVHGGRENLEAINLIKQVNERVHAHYPGVMMVAEESTAWPGVSRPVATGGLGFDFKWNMGWMNDSLSYMARDPIYRPYHHNELTFSLVYAWDENFILCLSHDEVVHGKGALVSKMPGDDWQQFANLRAYLGFMWGHPGKKLLFMGDEFAQRREWNHDRELDWFLLQHASHNGVARLVRDLNRLYCDTPALYENDYEPAGFKWVQHDRSQISVYGWLRFALDKRQHLLVVANMTPEVHHNYRVGVPEVGWYRECLNTDAAEYWGSGQGNMGGVEALAEPCDGQPCSVIVTVPPLATVMLAFDGVDDSDHSNGSKQ</sequence>
<organism evidence="13 14">
    <name type="scientific">Kineobactrum sediminis</name>
    <dbReference type="NCBI Taxonomy" id="1905677"/>
    <lineage>
        <taxon>Bacteria</taxon>
        <taxon>Pseudomonadati</taxon>
        <taxon>Pseudomonadota</taxon>
        <taxon>Gammaproteobacteria</taxon>
        <taxon>Cellvibrionales</taxon>
        <taxon>Halieaceae</taxon>
        <taxon>Kineobactrum</taxon>
    </lineage>
</organism>
<dbReference type="GO" id="GO:0005829">
    <property type="term" value="C:cytosol"/>
    <property type="evidence" value="ECO:0007669"/>
    <property type="project" value="TreeGrafter"/>
</dbReference>
<protein>
    <recommendedName>
        <fullName evidence="10">1,4-alpha-glucan branching enzyme GlgB</fullName>
        <ecNumber evidence="10">2.4.1.18</ecNumber>
    </recommendedName>
    <alternativeName>
        <fullName evidence="10">1,4-alpha-D-glucan:1,4-alpha-D-glucan 6-glucosyl-transferase</fullName>
    </alternativeName>
    <alternativeName>
        <fullName evidence="10">Alpha-(1-&gt;4)-glucan branching enzyme</fullName>
    </alternativeName>
    <alternativeName>
        <fullName evidence="10">Glycogen branching enzyme</fullName>
        <shortName evidence="10">BE</shortName>
    </alternativeName>
</protein>
<evidence type="ECO:0000256" key="5">
    <source>
        <dbReference type="ARBA" id="ARBA00022600"/>
    </source>
</evidence>
<comment type="caution">
    <text evidence="13">The sequence shown here is derived from an EMBL/GenBank/DDBJ whole genome shotgun (WGS) entry which is preliminary data.</text>
</comment>
<evidence type="ECO:0000256" key="11">
    <source>
        <dbReference type="PIRSR" id="PIRSR000463-1"/>
    </source>
</evidence>
<dbReference type="Gene3D" id="2.60.40.10">
    <property type="entry name" value="Immunoglobulins"/>
    <property type="match status" value="2"/>
</dbReference>
<dbReference type="InterPro" id="IPR054169">
    <property type="entry name" value="GlgB_N"/>
</dbReference>
<keyword evidence="8 10" id="KW-0320">Glycogen biosynthesis</keyword>
<dbReference type="InterPro" id="IPR037439">
    <property type="entry name" value="Branching_enzy"/>
</dbReference>
<dbReference type="GO" id="GO:0043169">
    <property type="term" value="F:cation binding"/>
    <property type="evidence" value="ECO:0007669"/>
    <property type="project" value="InterPro"/>
</dbReference>
<evidence type="ECO:0000256" key="8">
    <source>
        <dbReference type="ARBA" id="ARBA00023056"/>
    </source>
</evidence>
<evidence type="ECO:0000256" key="6">
    <source>
        <dbReference type="ARBA" id="ARBA00022676"/>
    </source>
</evidence>
<dbReference type="InterPro" id="IPR006048">
    <property type="entry name" value="A-amylase/branching_C"/>
</dbReference>
<dbReference type="InterPro" id="IPR006407">
    <property type="entry name" value="GlgB"/>
</dbReference>
<reference evidence="14" key="1">
    <citation type="submission" date="2017-11" db="EMBL/GenBank/DDBJ databases">
        <title>The draft genome sequence of Chromatocurvus sp. F02.</title>
        <authorList>
            <person name="Du Z.-J."/>
            <person name="Chang Y.-Q."/>
        </authorList>
    </citation>
    <scope>NUCLEOTIDE SEQUENCE [LARGE SCALE GENOMIC DNA]</scope>
    <source>
        <strain evidence="14">F02</strain>
    </source>
</reference>
<feature type="active site" description="Nucleophile" evidence="10 11">
    <location>
        <position position="418"/>
    </location>
</feature>
<dbReference type="Gene3D" id="3.20.20.80">
    <property type="entry name" value="Glycosidases"/>
    <property type="match status" value="1"/>
</dbReference>
<comment type="subunit">
    <text evidence="10">Monomer.</text>
</comment>
<evidence type="ECO:0000256" key="4">
    <source>
        <dbReference type="ARBA" id="ARBA00009000"/>
    </source>
</evidence>
<dbReference type="GO" id="GO:0004553">
    <property type="term" value="F:hydrolase activity, hydrolyzing O-glycosyl compounds"/>
    <property type="evidence" value="ECO:0007669"/>
    <property type="project" value="InterPro"/>
</dbReference>